<dbReference type="RefSeq" id="WP_122185928.1">
    <property type="nucleotide sequence ID" value="NZ_RFFH01000001.1"/>
</dbReference>
<organism evidence="6 7">
    <name type="scientific">Nocardia stercoris</name>
    <dbReference type="NCBI Taxonomy" id="2483361"/>
    <lineage>
        <taxon>Bacteria</taxon>
        <taxon>Bacillati</taxon>
        <taxon>Actinomycetota</taxon>
        <taxon>Actinomycetes</taxon>
        <taxon>Mycobacteriales</taxon>
        <taxon>Nocardiaceae</taxon>
        <taxon>Nocardia</taxon>
    </lineage>
</organism>
<protein>
    <submittedName>
        <fullName evidence="6">TetR family transcriptional regulator</fullName>
    </submittedName>
</protein>
<evidence type="ECO:0000256" key="3">
    <source>
        <dbReference type="ARBA" id="ARBA00023163"/>
    </source>
</evidence>
<dbReference type="InterPro" id="IPR001647">
    <property type="entry name" value="HTH_TetR"/>
</dbReference>
<evidence type="ECO:0000256" key="2">
    <source>
        <dbReference type="ARBA" id="ARBA00023125"/>
    </source>
</evidence>
<comment type="caution">
    <text evidence="6">The sequence shown here is derived from an EMBL/GenBank/DDBJ whole genome shotgun (WGS) entry which is preliminary data.</text>
</comment>
<feature type="DNA-binding region" description="H-T-H motif" evidence="4">
    <location>
        <begin position="47"/>
        <end position="66"/>
    </location>
</feature>
<dbReference type="InterPro" id="IPR009057">
    <property type="entry name" value="Homeodomain-like_sf"/>
</dbReference>
<dbReference type="Gene3D" id="1.10.357.10">
    <property type="entry name" value="Tetracycline Repressor, domain 2"/>
    <property type="match status" value="1"/>
</dbReference>
<dbReference type="Proteomes" id="UP000279275">
    <property type="component" value="Unassembled WGS sequence"/>
</dbReference>
<evidence type="ECO:0000313" key="6">
    <source>
        <dbReference type="EMBL" id="RMI34956.1"/>
    </source>
</evidence>
<evidence type="ECO:0000259" key="5">
    <source>
        <dbReference type="PROSITE" id="PS50977"/>
    </source>
</evidence>
<evidence type="ECO:0000313" key="7">
    <source>
        <dbReference type="Proteomes" id="UP000279275"/>
    </source>
</evidence>
<dbReference type="SUPFAM" id="SSF48498">
    <property type="entry name" value="Tetracyclin repressor-like, C-terminal domain"/>
    <property type="match status" value="1"/>
</dbReference>
<reference evidence="6 7" key="1">
    <citation type="submission" date="2018-10" db="EMBL/GenBank/DDBJ databases">
        <title>Isolation from cow dung.</title>
        <authorList>
            <person name="Ling L."/>
        </authorList>
    </citation>
    <scope>NUCLEOTIDE SEQUENCE [LARGE SCALE GENOMIC DNA]</scope>
    <source>
        <strain evidence="6 7">NEAU-LL90</strain>
    </source>
</reference>
<dbReference type="AlphaFoldDB" id="A0A3M2LCZ0"/>
<name>A0A3M2LCZ0_9NOCA</name>
<dbReference type="Pfam" id="PF02909">
    <property type="entry name" value="TetR_C_1"/>
    <property type="match status" value="1"/>
</dbReference>
<sequence>MPAPTALELLWGLPDRPRRGPKPALTLERIVDEAIAAADADGLANLSMQRLADRLGCAKMALYRYVPGKAELHALMLDRALGPAPEPVAPESDSAEDSWRDPLRRWTLAIFERMRAHPWSQELTIGIRPLGPNEIGWLEAALTQLADTPLSAAERLDTVVLLTGHARGLAEQAVAGNGELEQHLARAVAETLATKAAIYPATVAAFAETASGDRDNALRFGLERILDGLATLIIRRVDERRAD</sequence>
<dbReference type="GO" id="GO:0045892">
    <property type="term" value="P:negative regulation of DNA-templated transcription"/>
    <property type="evidence" value="ECO:0007669"/>
    <property type="project" value="InterPro"/>
</dbReference>
<proteinExistence type="predicted"/>
<dbReference type="PANTHER" id="PTHR30055">
    <property type="entry name" value="HTH-TYPE TRANSCRIPTIONAL REGULATOR RUTR"/>
    <property type="match status" value="1"/>
</dbReference>
<keyword evidence="2 4" id="KW-0238">DNA-binding</keyword>
<dbReference type="InterPro" id="IPR050109">
    <property type="entry name" value="HTH-type_TetR-like_transc_reg"/>
</dbReference>
<feature type="domain" description="HTH tetR-type" evidence="5">
    <location>
        <begin position="24"/>
        <end position="84"/>
    </location>
</feature>
<dbReference type="PANTHER" id="PTHR30055:SF151">
    <property type="entry name" value="TRANSCRIPTIONAL REGULATORY PROTEIN"/>
    <property type="match status" value="1"/>
</dbReference>
<gene>
    <name evidence="6" type="ORF">EBN03_00945</name>
</gene>
<dbReference type="PROSITE" id="PS50977">
    <property type="entry name" value="HTH_TETR_2"/>
    <property type="match status" value="1"/>
</dbReference>
<evidence type="ECO:0000256" key="4">
    <source>
        <dbReference type="PROSITE-ProRule" id="PRU00335"/>
    </source>
</evidence>
<dbReference type="SUPFAM" id="SSF46689">
    <property type="entry name" value="Homeodomain-like"/>
    <property type="match status" value="1"/>
</dbReference>
<keyword evidence="1" id="KW-0805">Transcription regulation</keyword>
<dbReference type="GO" id="GO:0003700">
    <property type="term" value="F:DNA-binding transcription factor activity"/>
    <property type="evidence" value="ECO:0007669"/>
    <property type="project" value="TreeGrafter"/>
</dbReference>
<keyword evidence="7" id="KW-1185">Reference proteome</keyword>
<evidence type="ECO:0000256" key="1">
    <source>
        <dbReference type="ARBA" id="ARBA00023015"/>
    </source>
</evidence>
<keyword evidence="3" id="KW-0804">Transcription</keyword>
<dbReference type="EMBL" id="RFFH01000001">
    <property type="protein sequence ID" value="RMI34956.1"/>
    <property type="molecule type" value="Genomic_DNA"/>
</dbReference>
<dbReference type="Pfam" id="PF00440">
    <property type="entry name" value="TetR_N"/>
    <property type="match status" value="1"/>
</dbReference>
<dbReference type="InterPro" id="IPR036271">
    <property type="entry name" value="Tet_transcr_reg_TetR-rel_C_sf"/>
</dbReference>
<dbReference type="InterPro" id="IPR004111">
    <property type="entry name" value="Repressor_TetR_C"/>
</dbReference>
<dbReference type="OrthoDB" id="3614211at2"/>
<accession>A0A3M2LCZ0</accession>
<dbReference type="GO" id="GO:0000976">
    <property type="term" value="F:transcription cis-regulatory region binding"/>
    <property type="evidence" value="ECO:0007669"/>
    <property type="project" value="TreeGrafter"/>
</dbReference>